<dbReference type="PANTHER" id="PTHR46040:SF3">
    <property type="entry name" value="HIGH MOBILITY GROUP PROTEIN 2"/>
    <property type="match status" value="1"/>
</dbReference>
<dbReference type="InterPro" id="IPR051965">
    <property type="entry name" value="ChromReg_NeuronalGeneExpr"/>
</dbReference>
<feature type="DNA-binding region" description="HMG box" evidence="3">
    <location>
        <begin position="155"/>
        <end position="223"/>
    </location>
</feature>
<evidence type="ECO:0000256" key="2">
    <source>
        <dbReference type="ARBA" id="ARBA00023242"/>
    </source>
</evidence>
<dbReference type="PANTHER" id="PTHR46040">
    <property type="entry name" value="HIGH MOBILITY GROUP PROTEIN 2"/>
    <property type="match status" value="1"/>
</dbReference>
<dbReference type="CDD" id="cd00084">
    <property type="entry name" value="HMG-box_SF"/>
    <property type="match status" value="2"/>
</dbReference>
<protein>
    <recommendedName>
        <fullName evidence="5">HMG box domain-containing protein</fullName>
    </recommendedName>
</protein>
<dbReference type="OrthoDB" id="1919336at2759"/>
<organism evidence="6 7">
    <name type="scientific">Halteria grandinella</name>
    <dbReference type="NCBI Taxonomy" id="5974"/>
    <lineage>
        <taxon>Eukaryota</taxon>
        <taxon>Sar</taxon>
        <taxon>Alveolata</taxon>
        <taxon>Ciliophora</taxon>
        <taxon>Intramacronucleata</taxon>
        <taxon>Spirotrichea</taxon>
        <taxon>Stichotrichia</taxon>
        <taxon>Sporadotrichida</taxon>
        <taxon>Halteriidae</taxon>
        <taxon>Halteria</taxon>
    </lineage>
</organism>
<keyword evidence="2 3" id="KW-0539">Nucleus</keyword>
<dbReference type="AlphaFoldDB" id="A0A8J8NXR0"/>
<feature type="region of interest" description="Disordered" evidence="4">
    <location>
        <begin position="683"/>
        <end position="713"/>
    </location>
</feature>
<dbReference type="SUPFAM" id="SSF47095">
    <property type="entry name" value="HMG-box"/>
    <property type="match status" value="2"/>
</dbReference>
<evidence type="ECO:0000313" key="6">
    <source>
        <dbReference type="EMBL" id="TNV84007.1"/>
    </source>
</evidence>
<name>A0A8J8NXR0_HALGN</name>
<feature type="domain" description="HMG box" evidence="5">
    <location>
        <begin position="78"/>
        <end position="146"/>
    </location>
</feature>
<dbReference type="Gene3D" id="1.10.30.10">
    <property type="entry name" value="High mobility group box domain"/>
    <property type="match status" value="2"/>
</dbReference>
<proteinExistence type="predicted"/>
<dbReference type="PROSITE" id="PS50118">
    <property type="entry name" value="HMG_BOX_2"/>
    <property type="match status" value="2"/>
</dbReference>
<evidence type="ECO:0000256" key="3">
    <source>
        <dbReference type="PROSITE-ProRule" id="PRU00267"/>
    </source>
</evidence>
<evidence type="ECO:0000259" key="5">
    <source>
        <dbReference type="PROSITE" id="PS50118"/>
    </source>
</evidence>
<feature type="region of interest" description="Disordered" evidence="4">
    <location>
        <begin position="1"/>
        <end position="27"/>
    </location>
</feature>
<dbReference type="InterPro" id="IPR036910">
    <property type="entry name" value="HMG_box_dom_sf"/>
</dbReference>
<dbReference type="Proteomes" id="UP000785679">
    <property type="component" value="Unassembled WGS sequence"/>
</dbReference>
<dbReference type="EMBL" id="RRYP01003226">
    <property type="protein sequence ID" value="TNV84007.1"/>
    <property type="molecule type" value="Genomic_DNA"/>
</dbReference>
<dbReference type="Pfam" id="PF00505">
    <property type="entry name" value="HMG_box"/>
    <property type="match status" value="2"/>
</dbReference>
<keyword evidence="7" id="KW-1185">Reference proteome</keyword>
<dbReference type="GO" id="GO:0003677">
    <property type="term" value="F:DNA binding"/>
    <property type="evidence" value="ECO:0007669"/>
    <property type="project" value="UniProtKB-UniRule"/>
</dbReference>
<evidence type="ECO:0000256" key="1">
    <source>
        <dbReference type="ARBA" id="ARBA00023125"/>
    </source>
</evidence>
<evidence type="ECO:0000256" key="4">
    <source>
        <dbReference type="SAM" id="MobiDB-lite"/>
    </source>
</evidence>
<dbReference type="GO" id="GO:0010468">
    <property type="term" value="P:regulation of gene expression"/>
    <property type="evidence" value="ECO:0007669"/>
    <property type="project" value="TreeGrafter"/>
</dbReference>
<feature type="compositionally biased region" description="Polar residues" evidence="4">
    <location>
        <begin position="10"/>
        <end position="26"/>
    </location>
</feature>
<dbReference type="SMART" id="SM00398">
    <property type="entry name" value="HMG"/>
    <property type="match status" value="2"/>
</dbReference>
<feature type="region of interest" description="Disordered" evidence="4">
    <location>
        <begin position="748"/>
        <end position="769"/>
    </location>
</feature>
<dbReference type="GO" id="GO:0005634">
    <property type="term" value="C:nucleus"/>
    <property type="evidence" value="ECO:0007669"/>
    <property type="project" value="UniProtKB-UniRule"/>
</dbReference>
<reference evidence="6" key="1">
    <citation type="submission" date="2019-06" db="EMBL/GenBank/DDBJ databases">
        <authorList>
            <person name="Zheng W."/>
        </authorList>
    </citation>
    <scope>NUCLEOTIDE SEQUENCE</scope>
    <source>
        <strain evidence="6">QDHG01</strain>
    </source>
</reference>
<feature type="compositionally biased region" description="Polar residues" evidence="4">
    <location>
        <begin position="748"/>
        <end position="759"/>
    </location>
</feature>
<feature type="domain" description="HMG box" evidence="5">
    <location>
        <begin position="155"/>
        <end position="223"/>
    </location>
</feature>
<sequence length="831" mass="95744">MAERKRHCMSTFNKNNNRSDQSSSDVLNDEEIKDEPLIMKKGKAILDPVEAGNFFSENLMMDYDDQNFILDATQDLPIRKAQSAYVIFGKLRRDNIMRLNPGINVTEVVKQIAKMWQALTKEDKLKYKEMAKMDKERYLNELKDLTKCGKMLDRPKKPLTPYMLFVRDTRPKVVREFPNIPALDIMKEVGKMWQHISKEELDYFKEKSRRDMERYWSEHEVFINEINDLRAKSGKNQQTQLVIPKSYSEINMDSNPSVNSFSINLVDPALNQEQMRTNRQYQNQSEINKAQHQFKIEKESKRSYHTGADTSQVPLFQCKRRKIIQQQPVSQPNYPLPPLGVQQELLFQQDTPLKCGKGYANSLKAGTPSILQIPGGGLHHNQLLFSRQETTPSTNQDDQMSPQFQGPFSHQRQPISGFLYNYEPTPINYQVQHFDFFNSRQQQPLEKDSNLSPAIFGLKGWSANQKDPQTQLHDSQVKMLLNMVKQPFQGVVDGSQSIEQQESDKQLSDSIGKRSLLRCNDDIFNIPSRSKDEPNYQINLPQQKCVLSEQELALCQQLKQRAEENLRNQNQSMNPPQLSTFQRLVLDQDLSHQNKEHLESNAQVEESSEQNFVPAAHFQGASEPSLNDFNMKQLLLQSPISKPLQIHDSQRTLSPNAQLRINCNPFSPGNQLLDSIRIKSPMQYKSDVRQPRQQQQQLDQQERGDYSQQQDHGQHIGLLQAATQDLMLFHQPSLTRQQQQQIGFSREPSYTDNMQHSEVSPQSPQPQLRQPAAHYPVYHHQLSGLITHQAGGFLPTNQQDDASILSSLGFDHFSSLNKQTLNFNGPSPTFK</sequence>
<comment type="caution">
    <text evidence="6">The sequence shown here is derived from an EMBL/GenBank/DDBJ whole genome shotgun (WGS) entry which is preliminary data.</text>
</comment>
<feature type="compositionally biased region" description="Low complexity" evidence="4">
    <location>
        <begin position="760"/>
        <end position="769"/>
    </location>
</feature>
<dbReference type="InterPro" id="IPR009071">
    <property type="entry name" value="HMG_box_dom"/>
</dbReference>
<evidence type="ECO:0000313" key="7">
    <source>
        <dbReference type="Proteomes" id="UP000785679"/>
    </source>
</evidence>
<gene>
    <name evidence="6" type="ORF">FGO68_gene15865</name>
</gene>
<keyword evidence="1 3" id="KW-0238">DNA-binding</keyword>
<accession>A0A8J8NXR0</accession>
<feature type="DNA-binding region" description="HMG box" evidence="3">
    <location>
        <begin position="78"/>
        <end position="146"/>
    </location>
</feature>